<dbReference type="Pfam" id="PF08880">
    <property type="entry name" value="QLQ"/>
    <property type="match status" value="1"/>
</dbReference>
<gene>
    <name evidence="5" type="ORF">TEA_023508</name>
</gene>
<evidence type="ECO:0000313" key="6">
    <source>
        <dbReference type="Proteomes" id="UP000306102"/>
    </source>
</evidence>
<proteinExistence type="predicted"/>
<comment type="subcellular location">
    <subcellularLocation>
        <location evidence="1">Nucleus</location>
    </subcellularLocation>
</comment>
<feature type="region of interest" description="Disordered" evidence="3">
    <location>
        <begin position="531"/>
        <end position="566"/>
    </location>
</feature>
<reference evidence="5 6" key="1">
    <citation type="journal article" date="2018" name="Proc. Natl. Acad. Sci. U.S.A.">
        <title>Draft genome sequence of Camellia sinensis var. sinensis provides insights into the evolution of the tea genome and tea quality.</title>
        <authorList>
            <person name="Wei C."/>
            <person name="Yang H."/>
            <person name="Wang S."/>
            <person name="Zhao J."/>
            <person name="Liu C."/>
            <person name="Gao L."/>
            <person name="Xia E."/>
            <person name="Lu Y."/>
            <person name="Tai Y."/>
            <person name="She G."/>
            <person name="Sun J."/>
            <person name="Cao H."/>
            <person name="Tong W."/>
            <person name="Gao Q."/>
            <person name="Li Y."/>
            <person name="Deng W."/>
            <person name="Jiang X."/>
            <person name="Wang W."/>
            <person name="Chen Q."/>
            <person name="Zhang S."/>
            <person name="Li H."/>
            <person name="Wu J."/>
            <person name="Wang P."/>
            <person name="Li P."/>
            <person name="Shi C."/>
            <person name="Zheng F."/>
            <person name="Jian J."/>
            <person name="Huang B."/>
            <person name="Shan D."/>
            <person name="Shi M."/>
            <person name="Fang C."/>
            <person name="Yue Y."/>
            <person name="Li F."/>
            <person name="Li D."/>
            <person name="Wei S."/>
            <person name="Han B."/>
            <person name="Jiang C."/>
            <person name="Yin Y."/>
            <person name="Xia T."/>
            <person name="Zhang Z."/>
            <person name="Bennetzen J.L."/>
            <person name="Zhao S."/>
            <person name="Wan X."/>
        </authorList>
    </citation>
    <scope>NUCLEOTIDE SEQUENCE [LARGE SCALE GENOMIC DNA]</scope>
    <source>
        <strain evidence="6">cv. Shuchazao</strain>
        <tissue evidence="5">Leaf</tissue>
    </source>
</reference>
<evidence type="ECO:0000313" key="5">
    <source>
        <dbReference type="EMBL" id="THG08445.1"/>
    </source>
</evidence>
<feature type="region of interest" description="Disordered" evidence="3">
    <location>
        <begin position="311"/>
        <end position="373"/>
    </location>
</feature>
<feature type="region of interest" description="Disordered" evidence="3">
    <location>
        <begin position="193"/>
        <end position="240"/>
    </location>
</feature>
<protein>
    <recommendedName>
        <fullName evidence="4">QLQ domain-containing protein</fullName>
    </recommendedName>
</protein>
<evidence type="ECO:0000259" key="4">
    <source>
        <dbReference type="PROSITE" id="PS51666"/>
    </source>
</evidence>
<feature type="compositionally biased region" description="Polar residues" evidence="3">
    <location>
        <begin position="445"/>
        <end position="456"/>
    </location>
</feature>
<feature type="domain" description="QLQ" evidence="4">
    <location>
        <begin position="482"/>
        <end position="518"/>
    </location>
</feature>
<feature type="compositionally biased region" description="Low complexity" evidence="3">
    <location>
        <begin position="21"/>
        <end position="36"/>
    </location>
</feature>
<keyword evidence="6" id="KW-1185">Reference proteome</keyword>
<dbReference type="GO" id="GO:0006355">
    <property type="term" value="P:regulation of DNA-templated transcription"/>
    <property type="evidence" value="ECO:0007669"/>
    <property type="project" value="InterPro"/>
</dbReference>
<evidence type="ECO:0000256" key="3">
    <source>
        <dbReference type="SAM" id="MobiDB-lite"/>
    </source>
</evidence>
<evidence type="ECO:0000256" key="2">
    <source>
        <dbReference type="ARBA" id="ARBA00023242"/>
    </source>
</evidence>
<dbReference type="EMBL" id="SDRB02009301">
    <property type="protein sequence ID" value="THG08445.1"/>
    <property type="molecule type" value="Genomic_DNA"/>
</dbReference>
<dbReference type="GO" id="GO:0048731">
    <property type="term" value="P:system development"/>
    <property type="evidence" value="ECO:0007669"/>
    <property type="project" value="UniProtKB-ARBA"/>
</dbReference>
<dbReference type="InterPro" id="IPR014978">
    <property type="entry name" value="Gln-Leu-Gln_QLQ"/>
</dbReference>
<comment type="caution">
    <text evidence="5">The sequence shown here is derived from an EMBL/GenBank/DDBJ whole genome shotgun (WGS) entry which is preliminary data.</text>
</comment>
<accession>A0A4S4DZU5</accession>
<dbReference type="AlphaFoldDB" id="A0A4S4DZU5"/>
<feature type="compositionally biased region" description="Gly residues" evidence="3">
    <location>
        <begin position="1"/>
        <end position="11"/>
    </location>
</feature>
<feature type="compositionally biased region" description="Polar residues" evidence="3">
    <location>
        <begin position="311"/>
        <end position="349"/>
    </location>
</feature>
<feature type="compositionally biased region" description="Low complexity" evidence="3">
    <location>
        <begin position="193"/>
        <end position="202"/>
    </location>
</feature>
<organism evidence="5 6">
    <name type="scientific">Camellia sinensis var. sinensis</name>
    <name type="common">China tea</name>
    <dbReference type="NCBI Taxonomy" id="542762"/>
    <lineage>
        <taxon>Eukaryota</taxon>
        <taxon>Viridiplantae</taxon>
        <taxon>Streptophyta</taxon>
        <taxon>Embryophyta</taxon>
        <taxon>Tracheophyta</taxon>
        <taxon>Spermatophyta</taxon>
        <taxon>Magnoliopsida</taxon>
        <taxon>eudicotyledons</taxon>
        <taxon>Gunneridae</taxon>
        <taxon>Pentapetalae</taxon>
        <taxon>asterids</taxon>
        <taxon>Ericales</taxon>
        <taxon>Theaceae</taxon>
        <taxon>Camellia</taxon>
    </lineage>
</organism>
<feature type="region of interest" description="Disordered" evidence="3">
    <location>
        <begin position="445"/>
        <end position="467"/>
    </location>
</feature>
<dbReference type="Proteomes" id="UP000306102">
    <property type="component" value="Unassembled WGS sequence"/>
</dbReference>
<dbReference type="PROSITE" id="PS51666">
    <property type="entry name" value="QLQ"/>
    <property type="match status" value="1"/>
</dbReference>
<name>A0A4S4DZU5_CAMSN</name>
<dbReference type="STRING" id="542762.A0A4S4DZU5"/>
<evidence type="ECO:0000256" key="1">
    <source>
        <dbReference type="ARBA" id="ARBA00004123"/>
    </source>
</evidence>
<dbReference type="SMART" id="SM00951">
    <property type="entry name" value="QLQ"/>
    <property type="match status" value="1"/>
</dbReference>
<feature type="region of interest" description="Disordered" evidence="3">
    <location>
        <begin position="1"/>
        <end position="68"/>
    </location>
</feature>
<feature type="compositionally biased region" description="Low complexity" evidence="3">
    <location>
        <begin position="44"/>
        <end position="62"/>
    </location>
</feature>
<dbReference type="GO" id="GO:0005634">
    <property type="term" value="C:nucleus"/>
    <property type="evidence" value="ECO:0007669"/>
    <property type="project" value="UniProtKB-SubCell"/>
</dbReference>
<keyword evidence="2" id="KW-0539">Nucleus</keyword>
<sequence length="581" mass="62672">MQSGGGGGAAGHGRNPAVVGPTSSSASPSSSSSATPHLGFDSIQQQQQKQQQQQQRQSFQQQLHRKPEGNESIRVYQAGALHGVLPGGNFSSSPNVMQLPQQSRNFIDLAQPHGVAHIREEGQNRSQGIEQVLNPVHQSYLQYPFQAAQQKSAPGIQSQMQAKMGMMGPLSGKDQDTRMGNLQLQELMSIQAANQAQASSSSKKPSEYFARAEKHTQQVQQAVSDQRSDSKPPIQPTSMGQLVQANVVRPMHAPKSQQSIQNMANNQLAMVAQALVRERNFDLSLPANADLMAQLIPLMQPRVLAQQKANENNMGAQSSSPVSMPKQQVASPQVASESSPHGNSSSDVSGQLGPSKARQIVAPGPFGTTSNAATLNNANNVLVQQFPAHGRENHAPPRQTMMVGNGVPPMHPPQSSVNLNQGMDNSSHTKSSLTGAEALQMQYARQLNRSSPQPAASSIDGGLGNPISAQGGMVPQIQHRTGFTKQQLHVLKVQILAFRRIKKGEATLPQELLQAIAPPPLDMQLQLLPTGITNQDRPTGKYAEDRARQSEFGKKDPQEIPSHVQRGFRTCRNGPPYVRFP</sequence>
<feature type="compositionally biased region" description="Basic and acidic residues" evidence="3">
    <location>
        <begin position="204"/>
        <end position="216"/>
    </location>
</feature>
<dbReference type="GO" id="GO:0005524">
    <property type="term" value="F:ATP binding"/>
    <property type="evidence" value="ECO:0007669"/>
    <property type="project" value="InterPro"/>
</dbReference>
<feature type="compositionally biased region" description="Basic and acidic residues" evidence="3">
    <location>
        <begin position="538"/>
        <end position="558"/>
    </location>
</feature>